<comment type="caution">
    <text evidence="2">The sequence shown here is derived from an EMBL/GenBank/DDBJ whole genome shotgun (WGS) entry which is preliminary data.</text>
</comment>
<keyword evidence="3" id="KW-1185">Reference proteome</keyword>
<name>A0ABP0VDR1_9BRYO</name>
<evidence type="ECO:0000313" key="3">
    <source>
        <dbReference type="Proteomes" id="UP001497444"/>
    </source>
</evidence>
<protein>
    <submittedName>
        <fullName evidence="2">Uncharacterized protein</fullName>
    </submittedName>
</protein>
<feature type="region of interest" description="Disordered" evidence="1">
    <location>
        <begin position="50"/>
        <end position="114"/>
    </location>
</feature>
<dbReference type="EMBL" id="CAXAQS010000553">
    <property type="protein sequence ID" value="CAK9252106.1"/>
    <property type="molecule type" value="Genomic_DNA"/>
</dbReference>
<evidence type="ECO:0000256" key="1">
    <source>
        <dbReference type="SAM" id="MobiDB-lite"/>
    </source>
</evidence>
<gene>
    <name evidence="2" type="ORF">CSSPJE1EN1_LOCUS27484</name>
</gene>
<feature type="compositionally biased region" description="Pro residues" evidence="1">
    <location>
        <begin position="168"/>
        <end position="177"/>
    </location>
</feature>
<evidence type="ECO:0000313" key="2">
    <source>
        <dbReference type="EMBL" id="CAK9252106.1"/>
    </source>
</evidence>
<feature type="compositionally biased region" description="Polar residues" evidence="1">
    <location>
        <begin position="105"/>
        <end position="114"/>
    </location>
</feature>
<sequence length="241" mass="26542">MERTTTQVLSDVYFQDIIRILSAYEGNGELLNLPYLFNLYGNGEDEGVAKQPKAKKVGVPSTGPVPFSARAMEYGGTASDAPSKRRVGRPPNPFKSPPAPKSLKNAFTPSPSTTPILSDGSTVVYACGGKLTLPAHIQEKLNGDVSMLGASSEMRERTHPSWSLSLPSPLPSPPPPSSVVTHPPSMSVYIPHSNRWDASLHLKYYRSTSSLPKLDVKRMGYWFCQVWYNLRLERYTTVSRS</sequence>
<organism evidence="2 3">
    <name type="scientific">Sphagnum jensenii</name>
    <dbReference type="NCBI Taxonomy" id="128206"/>
    <lineage>
        <taxon>Eukaryota</taxon>
        <taxon>Viridiplantae</taxon>
        <taxon>Streptophyta</taxon>
        <taxon>Embryophyta</taxon>
        <taxon>Bryophyta</taxon>
        <taxon>Sphagnophytina</taxon>
        <taxon>Sphagnopsida</taxon>
        <taxon>Sphagnales</taxon>
        <taxon>Sphagnaceae</taxon>
        <taxon>Sphagnum</taxon>
    </lineage>
</organism>
<dbReference type="Proteomes" id="UP001497444">
    <property type="component" value="Unassembled WGS sequence"/>
</dbReference>
<feature type="compositionally biased region" description="Pro residues" evidence="1">
    <location>
        <begin position="90"/>
        <end position="100"/>
    </location>
</feature>
<proteinExistence type="predicted"/>
<reference evidence="2" key="1">
    <citation type="submission" date="2024-02" db="EMBL/GenBank/DDBJ databases">
        <authorList>
            <consortium name="ELIXIR-Norway"/>
            <consortium name="Elixir Norway"/>
        </authorList>
    </citation>
    <scope>NUCLEOTIDE SEQUENCE</scope>
</reference>
<accession>A0ABP0VDR1</accession>
<feature type="region of interest" description="Disordered" evidence="1">
    <location>
        <begin position="151"/>
        <end position="179"/>
    </location>
</feature>